<accession>A0A1H9ASB0</accession>
<gene>
    <name evidence="8" type="ORF">SAMN05216232_0889</name>
</gene>
<evidence type="ECO:0000259" key="7">
    <source>
        <dbReference type="Pfam" id="PF03553"/>
    </source>
</evidence>
<proteinExistence type="predicted"/>
<name>A0A1H9ASB0_9BACI</name>
<evidence type="ECO:0000313" key="9">
    <source>
        <dbReference type="Proteomes" id="UP000198733"/>
    </source>
</evidence>
<evidence type="ECO:0000256" key="1">
    <source>
        <dbReference type="ARBA" id="ARBA00004651"/>
    </source>
</evidence>
<feature type="transmembrane region" description="Helical" evidence="6">
    <location>
        <begin position="193"/>
        <end position="212"/>
    </location>
</feature>
<dbReference type="Proteomes" id="UP000198733">
    <property type="component" value="Unassembled WGS sequence"/>
</dbReference>
<feature type="transmembrane region" description="Helical" evidence="6">
    <location>
        <begin position="29"/>
        <end position="50"/>
    </location>
</feature>
<feature type="transmembrane region" description="Helical" evidence="6">
    <location>
        <begin position="286"/>
        <end position="305"/>
    </location>
</feature>
<feature type="transmembrane region" description="Helical" evidence="6">
    <location>
        <begin position="152"/>
        <end position="172"/>
    </location>
</feature>
<dbReference type="EMBL" id="FOEH01000001">
    <property type="protein sequence ID" value="SEP78798.1"/>
    <property type="molecule type" value="Genomic_DNA"/>
</dbReference>
<dbReference type="InterPro" id="IPR018461">
    <property type="entry name" value="Na/H_Antiport_NhaC-like_C"/>
</dbReference>
<evidence type="ECO:0000256" key="3">
    <source>
        <dbReference type="ARBA" id="ARBA00022692"/>
    </source>
</evidence>
<keyword evidence="3 6" id="KW-0812">Transmembrane</keyword>
<feature type="transmembrane region" description="Helical" evidence="6">
    <location>
        <begin position="448"/>
        <end position="467"/>
    </location>
</feature>
<reference evidence="8 9" key="1">
    <citation type="submission" date="2016-10" db="EMBL/GenBank/DDBJ databases">
        <authorList>
            <person name="Varghese N."/>
            <person name="Submissions S."/>
        </authorList>
    </citation>
    <scope>NUCLEOTIDE SEQUENCE [LARGE SCALE GENOMIC DNA]</scope>
    <source>
        <strain evidence="8 9">CGMCC 1.7734</strain>
    </source>
</reference>
<dbReference type="RefSeq" id="WP_092502549.1">
    <property type="nucleotide sequence ID" value="NZ_FOEH01000001.1"/>
</dbReference>
<keyword evidence="5 6" id="KW-0472">Membrane</keyword>
<keyword evidence="9" id="KW-1185">Reference proteome</keyword>
<dbReference type="PANTHER" id="PTHR43478:SF1">
    <property type="entry name" value="NA+_H+ ANTIPORTER NHAC-LIKE C-TERMINAL DOMAIN-CONTAINING PROTEIN"/>
    <property type="match status" value="1"/>
</dbReference>
<evidence type="ECO:0000256" key="6">
    <source>
        <dbReference type="SAM" id="Phobius"/>
    </source>
</evidence>
<feature type="transmembrane region" description="Helical" evidence="6">
    <location>
        <begin position="101"/>
        <end position="120"/>
    </location>
</feature>
<organism evidence="8 9">
    <name type="scientific">Virgibacillus subterraneus</name>
    <dbReference type="NCBI Taxonomy" id="621109"/>
    <lineage>
        <taxon>Bacteria</taxon>
        <taxon>Bacillati</taxon>
        <taxon>Bacillota</taxon>
        <taxon>Bacilli</taxon>
        <taxon>Bacillales</taxon>
        <taxon>Bacillaceae</taxon>
        <taxon>Virgibacillus</taxon>
    </lineage>
</organism>
<feature type="transmembrane region" description="Helical" evidence="6">
    <location>
        <begin position="6"/>
        <end position="24"/>
    </location>
</feature>
<feature type="transmembrane region" description="Helical" evidence="6">
    <location>
        <begin position="317"/>
        <end position="334"/>
    </location>
</feature>
<evidence type="ECO:0000313" key="8">
    <source>
        <dbReference type="EMBL" id="SEP78798.1"/>
    </source>
</evidence>
<comment type="subcellular location">
    <subcellularLocation>
        <location evidence="1">Cell membrane</location>
        <topology evidence="1">Multi-pass membrane protein</topology>
    </subcellularLocation>
</comment>
<feature type="transmembrane region" description="Helical" evidence="6">
    <location>
        <begin position="354"/>
        <end position="373"/>
    </location>
</feature>
<evidence type="ECO:0000256" key="2">
    <source>
        <dbReference type="ARBA" id="ARBA00022475"/>
    </source>
</evidence>
<comment type="caution">
    <text evidence="8">The sequence shown here is derived from an EMBL/GenBank/DDBJ whole genome shotgun (WGS) entry which is preliminary data.</text>
</comment>
<dbReference type="Pfam" id="PF03553">
    <property type="entry name" value="Na_H_antiporter"/>
    <property type="match status" value="1"/>
</dbReference>
<evidence type="ECO:0000256" key="5">
    <source>
        <dbReference type="ARBA" id="ARBA00023136"/>
    </source>
</evidence>
<keyword evidence="4 6" id="KW-1133">Transmembrane helix</keyword>
<evidence type="ECO:0000256" key="4">
    <source>
        <dbReference type="ARBA" id="ARBA00022989"/>
    </source>
</evidence>
<feature type="transmembrane region" description="Helical" evidence="6">
    <location>
        <begin position="258"/>
        <end position="279"/>
    </location>
</feature>
<protein>
    <submittedName>
        <fullName evidence="8">Transporter, NhaC family</fullName>
    </submittedName>
</protein>
<sequence length="469" mass="50075">MDTGATLGFVSILPPLIAIVLAFWTKNTILSLGAACFLGVLLAGNGLMGFPDLMKRSLGNESFSWIFLLEIFIGILIAFFQRTGAIQSFGSIIERKKPSRNNIGITTWFMGMFVFFSDYFTPIFVGSTMRKVTDKVRISRDKLAYICDSTSAPVSVIIPITGWAVFISGLLIGMGPIADETTALAIFTKSIPFNIYAILSVLLVGLIVSGLVKDFGPMKAAEDRALNEGKVLSDKADPLISQELTNMEPYYKERFLSFGWNFVFPVLIIIGIAVGTYIFMGSAKTMEAFLGAAVVLGILMRVQGIPVKDIMDTAMNGIKGIMPAIMILVFAYTINTLSEDMGAANYLINSTESWLSPSLLPAITFILAALISFSTGTSWGTFGILIPILIPLSIGFSGGDINSIVLATIAAVAGGGVFGDHCSPLSDTTILASTGAGADHMDHVRTQLPYALTVGSIAVVAYLIIGVSV</sequence>
<feature type="transmembrane region" description="Helical" evidence="6">
    <location>
        <begin position="62"/>
        <end position="80"/>
    </location>
</feature>
<feature type="domain" description="Na+/H+ antiporter NhaC-like C-terminal" evidence="7">
    <location>
        <begin position="177"/>
        <end position="467"/>
    </location>
</feature>
<dbReference type="PANTHER" id="PTHR43478">
    <property type="entry name" value="NA+/H+ ANTIPORTER-RELATED"/>
    <property type="match status" value="1"/>
</dbReference>
<keyword evidence="2" id="KW-1003">Cell membrane</keyword>